<dbReference type="GO" id="GO:0005737">
    <property type="term" value="C:cytoplasm"/>
    <property type="evidence" value="ECO:0007669"/>
    <property type="project" value="TreeGrafter"/>
</dbReference>
<keyword evidence="3" id="KW-0812">Transmembrane</keyword>
<dbReference type="Gene3D" id="3.30.465.10">
    <property type="match status" value="1"/>
</dbReference>
<evidence type="ECO:0000256" key="2">
    <source>
        <dbReference type="ARBA" id="ARBA00012405"/>
    </source>
</evidence>
<dbReference type="Proteomes" id="UP000799772">
    <property type="component" value="Unassembled WGS sequence"/>
</dbReference>
<organism evidence="8 9">
    <name type="scientific">Rhizodiscina lignyota</name>
    <dbReference type="NCBI Taxonomy" id="1504668"/>
    <lineage>
        <taxon>Eukaryota</taxon>
        <taxon>Fungi</taxon>
        <taxon>Dikarya</taxon>
        <taxon>Ascomycota</taxon>
        <taxon>Pezizomycotina</taxon>
        <taxon>Dothideomycetes</taxon>
        <taxon>Pleosporomycetidae</taxon>
        <taxon>Aulographales</taxon>
        <taxon>Rhizodiscinaceae</taxon>
        <taxon>Rhizodiscina</taxon>
    </lineage>
</organism>
<keyword evidence="9" id="KW-1185">Reference proteome</keyword>
<sequence>MVQDDRVSSSLAGHERVVQAISDRVKQFHQNGTKFRIYHGSTNSTRPSLRQADRMVDTSRLSNVLNVNTESKTALVEPNVPMDALVDATLKYGLLPPVVMEFPGITAGGGFAGIGGESSSFKHGYFDLSIRSIEIVLGNGDIITASTSSNRELLEGAAGSMGTLGVVTLLEIELIPAGKYVQLTYHSVRSAGEAVQTVLRETQKSENDFVDGIMLSATSGVIMAGCLTDTPNHSVSRFARARDEWFYIHASKQFQSSPSSSKPPQTVTIPMKDYLFRYDRGAFWMARHVFKYFWFAPFDRVSRFFLDPLLHTRPMYQAMHESGHYEKYIIQDLGVPVSNAEEFLDYVDKELGISPLWLCPLKPGYGTEWLRRKGWSIGQKESEGASEAKELVFNVGVWGPAPEKHEDLVKVNRSIERKIRELDGIKWPYSQYFYSEEEFWDIYDREMYDELRRKWHAEQLPTMWDKVKPSSERHKNRSGGLHGRLLRRLWDVWPVSGLYGVAKVLLGRTYLITKEKKAKIE</sequence>
<dbReference type="InterPro" id="IPR040165">
    <property type="entry name" value="Diminuto-like"/>
</dbReference>
<keyword evidence="4" id="KW-1133">Transmembrane helix</keyword>
<gene>
    <name evidence="8" type="ORF">NA57DRAFT_34517</name>
</gene>
<evidence type="ECO:0000256" key="4">
    <source>
        <dbReference type="ARBA" id="ARBA00022989"/>
    </source>
</evidence>
<evidence type="ECO:0000256" key="1">
    <source>
        <dbReference type="ARBA" id="ARBA00004167"/>
    </source>
</evidence>
<evidence type="ECO:0000259" key="7">
    <source>
        <dbReference type="PROSITE" id="PS51387"/>
    </source>
</evidence>
<dbReference type="Pfam" id="PF01565">
    <property type="entry name" value="FAD_binding_4"/>
    <property type="match status" value="1"/>
</dbReference>
<proteinExistence type="predicted"/>
<dbReference type="EC" id="1.3.1.72" evidence="2"/>
<name>A0A9P4IHM0_9PEZI</name>
<reference evidence="8" key="1">
    <citation type="journal article" date="2020" name="Stud. Mycol.">
        <title>101 Dothideomycetes genomes: a test case for predicting lifestyles and emergence of pathogens.</title>
        <authorList>
            <person name="Haridas S."/>
            <person name="Albert R."/>
            <person name="Binder M."/>
            <person name="Bloem J."/>
            <person name="Labutti K."/>
            <person name="Salamov A."/>
            <person name="Andreopoulos B."/>
            <person name="Baker S."/>
            <person name="Barry K."/>
            <person name="Bills G."/>
            <person name="Bluhm B."/>
            <person name="Cannon C."/>
            <person name="Castanera R."/>
            <person name="Culley D."/>
            <person name="Daum C."/>
            <person name="Ezra D."/>
            <person name="Gonzalez J."/>
            <person name="Henrissat B."/>
            <person name="Kuo A."/>
            <person name="Liang C."/>
            <person name="Lipzen A."/>
            <person name="Lutzoni F."/>
            <person name="Magnuson J."/>
            <person name="Mondo S."/>
            <person name="Nolan M."/>
            <person name="Ohm R."/>
            <person name="Pangilinan J."/>
            <person name="Park H.-J."/>
            <person name="Ramirez L."/>
            <person name="Alfaro M."/>
            <person name="Sun H."/>
            <person name="Tritt A."/>
            <person name="Yoshinaga Y."/>
            <person name="Zwiers L.-H."/>
            <person name="Turgeon B."/>
            <person name="Goodwin S."/>
            <person name="Spatafora J."/>
            <person name="Crous P."/>
            <person name="Grigoriev I."/>
        </authorList>
    </citation>
    <scope>NUCLEOTIDE SEQUENCE</scope>
    <source>
        <strain evidence="8">CBS 133067</strain>
    </source>
</reference>
<dbReference type="EMBL" id="ML978123">
    <property type="protein sequence ID" value="KAF2101204.1"/>
    <property type="molecule type" value="Genomic_DNA"/>
</dbReference>
<dbReference type="InterPro" id="IPR016166">
    <property type="entry name" value="FAD-bd_PCMH"/>
</dbReference>
<evidence type="ECO:0000313" key="9">
    <source>
        <dbReference type="Proteomes" id="UP000799772"/>
    </source>
</evidence>
<keyword evidence="5" id="KW-0560">Oxidoreductase</keyword>
<dbReference type="InterPro" id="IPR016169">
    <property type="entry name" value="FAD-bd_PCMH_sub2"/>
</dbReference>
<comment type="caution">
    <text evidence="8">The sequence shown here is derived from an EMBL/GenBank/DDBJ whole genome shotgun (WGS) entry which is preliminary data.</text>
</comment>
<dbReference type="GO" id="GO:0000246">
    <property type="term" value="F:Delta24(24-1) sterol reductase activity"/>
    <property type="evidence" value="ECO:0007669"/>
    <property type="project" value="TreeGrafter"/>
</dbReference>
<dbReference type="GO" id="GO:0050614">
    <property type="term" value="F:Delta24-sterol reductase activity"/>
    <property type="evidence" value="ECO:0007669"/>
    <property type="project" value="UniProtKB-EC"/>
</dbReference>
<dbReference type="PANTHER" id="PTHR10801:SF0">
    <property type="entry name" value="DELTA(24)-STEROL REDUCTASE"/>
    <property type="match status" value="1"/>
</dbReference>
<dbReference type="PROSITE" id="PS51387">
    <property type="entry name" value="FAD_PCMH"/>
    <property type="match status" value="1"/>
</dbReference>
<accession>A0A9P4IHM0</accession>
<evidence type="ECO:0000256" key="5">
    <source>
        <dbReference type="ARBA" id="ARBA00023002"/>
    </source>
</evidence>
<comment type="subcellular location">
    <subcellularLocation>
        <location evidence="1">Membrane</location>
        <topology evidence="1">Single-pass membrane protein</topology>
    </subcellularLocation>
</comment>
<protein>
    <recommendedName>
        <fullName evidence="2">Delta(24)-sterol reductase</fullName>
        <ecNumber evidence="2">1.3.1.72</ecNumber>
    </recommendedName>
</protein>
<dbReference type="GO" id="GO:0071949">
    <property type="term" value="F:FAD binding"/>
    <property type="evidence" value="ECO:0007669"/>
    <property type="project" value="InterPro"/>
</dbReference>
<keyword evidence="6" id="KW-0472">Membrane</keyword>
<dbReference type="OrthoDB" id="415825at2759"/>
<evidence type="ECO:0000313" key="8">
    <source>
        <dbReference type="EMBL" id="KAF2101204.1"/>
    </source>
</evidence>
<dbReference type="AlphaFoldDB" id="A0A9P4IHM0"/>
<feature type="domain" description="FAD-binding PCMH-type" evidence="7">
    <location>
        <begin position="4"/>
        <end position="177"/>
    </location>
</feature>
<dbReference type="PANTHER" id="PTHR10801">
    <property type="entry name" value="24-DEHYDROCHOLESTEROL REDUCTASE"/>
    <property type="match status" value="1"/>
</dbReference>
<evidence type="ECO:0000256" key="6">
    <source>
        <dbReference type="ARBA" id="ARBA00023136"/>
    </source>
</evidence>
<dbReference type="GO" id="GO:0008202">
    <property type="term" value="P:steroid metabolic process"/>
    <property type="evidence" value="ECO:0007669"/>
    <property type="project" value="TreeGrafter"/>
</dbReference>
<evidence type="ECO:0000256" key="3">
    <source>
        <dbReference type="ARBA" id="ARBA00022692"/>
    </source>
</evidence>
<dbReference type="InterPro" id="IPR006094">
    <property type="entry name" value="Oxid_FAD_bind_N"/>
</dbReference>
<dbReference type="SUPFAM" id="SSF56176">
    <property type="entry name" value="FAD-binding/transporter-associated domain-like"/>
    <property type="match status" value="1"/>
</dbReference>
<dbReference type="GO" id="GO:0016020">
    <property type="term" value="C:membrane"/>
    <property type="evidence" value="ECO:0007669"/>
    <property type="project" value="UniProtKB-SubCell"/>
</dbReference>
<dbReference type="InterPro" id="IPR036318">
    <property type="entry name" value="FAD-bd_PCMH-like_sf"/>
</dbReference>